<dbReference type="Proteomes" id="UP000235371">
    <property type="component" value="Unassembled WGS sequence"/>
</dbReference>
<dbReference type="RefSeq" id="XP_024731053.1">
    <property type="nucleotide sequence ID" value="XM_024877279.1"/>
</dbReference>
<feature type="transmembrane region" description="Helical" evidence="7">
    <location>
        <begin position="172"/>
        <end position="196"/>
    </location>
</feature>
<feature type="transmembrane region" description="Helical" evidence="7">
    <location>
        <begin position="46"/>
        <end position="71"/>
    </location>
</feature>
<evidence type="ECO:0000256" key="6">
    <source>
        <dbReference type="SAM" id="MobiDB-lite"/>
    </source>
</evidence>
<organism evidence="9 10">
    <name type="scientific">Hyaloscypha bicolor E</name>
    <dbReference type="NCBI Taxonomy" id="1095630"/>
    <lineage>
        <taxon>Eukaryota</taxon>
        <taxon>Fungi</taxon>
        <taxon>Dikarya</taxon>
        <taxon>Ascomycota</taxon>
        <taxon>Pezizomycotina</taxon>
        <taxon>Leotiomycetes</taxon>
        <taxon>Helotiales</taxon>
        <taxon>Hyaloscyphaceae</taxon>
        <taxon>Hyaloscypha</taxon>
        <taxon>Hyaloscypha bicolor</taxon>
    </lineage>
</organism>
<feature type="region of interest" description="Disordered" evidence="6">
    <location>
        <begin position="339"/>
        <end position="361"/>
    </location>
</feature>
<dbReference type="STRING" id="1095630.A0A2J6STR9"/>
<evidence type="ECO:0000313" key="10">
    <source>
        <dbReference type="Proteomes" id="UP000235371"/>
    </source>
</evidence>
<comment type="similarity">
    <text evidence="5">Belongs to the SAT4 family.</text>
</comment>
<dbReference type="InParanoid" id="A0A2J6STR9"/>
<keyword evidence="2 7" id="KW-0812">Transmembrane</keyword>
<dbReference type="PANTHER" id="PTHR33048:SF96">
    <property type="entry name" value="INTEGRAL MEMBRANE PROTEIN"/>
    <property type="match status" value="1"/>
</dbReference>
<evidence type="ECO:0000256" key="4">
    <source>
        <dbReference type="ARBA" id="ARBA00023136"/>
    </source>
</evidence>
<feature type="transmembrane region" description="Helical" evidence="7">
    <location>
        <begin position="120"/>
        <end position="142"/>
    </location>
</feature>
<keyword evidence="3 7" id="KW-1133">Transmembrane helix</keyword>
<dbReference type="GO" id="GO:0016020">
    <property type="term" value="C:membrane"/>
    <property type="evidence" value="ECO:0007669"/>
    <property type="project" value="UniProtKB-SubCell"/>
</dbReference>
<feature type="transmembrane region" description="Helical" evidence="7">
    <location>
        <begin position="91"/>
        <end position="113"/>
    </location>
</feature>
<dbReference type="AlphaFoldDB" id="A0A2J6STR9"/>
<evidence type="ECO:0000256" key="7">
    <source>
        <dbReference type="SAM" id="Phobius"/>
    </source>
</evidence>
<gene>
    <name evidence="9" type="ORF">K444DRAFT_570762</name>
</gene>
<feature type="transmembrane region" description="Helical" evidence="7">
    <location>
        <begin position="246"/>
        <end position="265"/>
    </location>
</feature>
<feature type="transmembrane region" description="Helical" evidence="7">
    <location>
        <begin position="208"/>
        <end position="226"/>
    </location>
</feature>
<dbReference type="EMBL" id="KZ613866">
    <property type="protein sequence ID" value="PMD54149.1"/>
    <property type="molecule type" value="Genomic_DNA"/>
</dbReference>
<dbReference type="InterPro" id="IPR052337">
    <property type="entry name" value="SAT4-like"/>
</dbReference>
<dbReference type="Pfam" id="PF20684">
    <property type="entry name" value="Fung_rhodopsin"/>
    <property type="match status" value="1"/>
</dbReference>
<protein>
    <recommendedName>
        <fullName evidence="8">Rhodopsin domain-containing protein</fullName>
    </recommendedName>
</protein>
<accession>A0A2J6STR9</accession>
<reference evidence="9 10" key="1">
    <citation type="submission" date="2016-04" db="EMBL/GenBank/DDBJ databases">
        <title>A degradative enzymes factory behind the ericoid mycorrhizal symbiosis.</title>
        <authorList>
            <consortium name="DOE Joint Genome Institute"/>
            <person name="Martino E."/>
            <person name="Morin E."/>
            <person name="Grelet G."/>
            <person name="Kuo A."/>
            <person name="Kohler A."/>
            <person name="Daghino S."/>
            <person name="Barry K."/>
            <person name="Choi C."/>
            <person name="Cichocki N."/>
            <person name="Clum A."/>
            <person name="Copeland A."/>
            <person name="Hainaut M."/>
            <person name="Haridas S."/>
            <person name="Labutti K."/>
            <person name="Lindquist E."/>
            <person name="Lipzen A."/>
            <person name="Khouja H.-R."/>
            <person name="Murat C."/>
            <person name="Ohm R."/>
            <person name="Olson A."/>
            <person name="Spatafora J."/>
            <person name="Veneault-Fourrey C."/>
            <person name="Henrissat B."/>
            <person name="Grigoriev I."/>
            <person name="Martin F."/>
            <person name="Perotto S."/>
        </authorList>
    </citation>
    <scope>NUCLEOTIDE SEQUENCE [LARGE SCALE GENOMIC DNA]</scope>
    <source>
        <strain evidence="9 10">E</strain>
    </source>
</reference>
<feature type="transmembrane region" description="Helical" evidence="7">
    <location>
        <begin position="12"/>
        <end position="34"/>
    </location>
</feature>
<evidence type="ECO:0000256" key="5">
    <source>
        <dbReference type="ARBA" id="ARBA00038359"/>
    </source>
</evidence>
<evidence type="ECO:0000256" key="3">
    <source>
        <dbReference type="ARBA" id="ARBA00022989"/>
    </source>
</evidence>
<dbReference type="InterPro" id="IPR049326">
    <property type="entry name" value="Rhodopsin_dom_fungi"/>
</dbReference>
<dbReference type="OrthoDB" id="4682787at2759"/>
<proteinExistence type="inferred from homology"/>
<feature type="region of interest" description="Disordered" evidence="6">
    <location>
        <begin position="287"/>
        <end position="324"/>
    </location>
</feature>
<evidence type="ECO:0000256" key="1">
    <source>
        <dbReference type="ARBA" id="ARBA00004141"/>
    </source>
</evidence>
<dbReference type="GeneID" id="36585356"/>
<dbReference type="PANTHER" id="PTHR33048">
    <property type="entry name" value="PTH11-LIKE INTEGRAL MEMBRANE PROTEIN (AFU_ORTHOLOGUE AFUA_5G11245)"/>
    <property type="match status" value="1"/>
</dbReference>
<name>A0A2J6STR9_9HELO</name>
<evidence type="ECO:0000313" key="9">
    <source>
        <dbReference type="EMBL" id="PMD54149.1"/>
    </source>
</evidence>
<comment type="subcellular location">
    <subcellularLocation>
        <location evidence="1">Membrane</location>
        <topology evidence="1">Multi-pass membrane protein</topology>
    </subcellularLocation>
</comment>
<evidence type="ECO:0000259" key="8">
    <source>
        <dbReference type="Pfam" id="PF20684"/>
    </source>
</evidence>
<sequence>MADFPTDYNGYQLVAVAITFLILTYISVGLRCFVRIRITRVFAVDDWIMLVAQIIFTLSCAFILRGIHYGIGRHNSELSVSDEIEGLKYQGLATLSYVANMMFIKLSIALFLLRIAVKRLYIWILRISMVVVTIWSVAIWIYELFQCIPIDAQWNYTIKNAKCASGPSFVAAAYSISVMTIVTDWLYALLPIPMIWSVQMSVQTKMTVAFILSLGIFASVATLIRLKYIIELTNISDVLHSGTTAMIWTLVEPGVAITAACLVTMRPLLRALKFRGFESDPAAQHTPLTLRNDISGGHWSTISSPGKESRSQSGSGGGGHKRNFSLTALDRLNGLGRLETGVERDGGSGADEGSMDESGITKTVQVRVEHDRASRVGPGSLLI</sequence>
<keyword evidence="10" id="KW-1185">Reference proteome</keyword>
<evidence type="ECO:0000256" key="2">
    <source>
        <dbReference type="ARBA" id="ARBA00022692"/>
    </source>
</evidence>
<feature type="domain" description="Rhodopsin" evidence="8">
    <location>
        <begin position="30"/>
        <end position="270"/>
    </location>
</feature>
<keyword evidence="4 7" id="KW-0472">Membrane</keyword>